<dbReference type="Proteomes" id="UP000217199">
    <property type="component" value="Unassembled WGS sequence"/>
</dbReference>
<accession>A0A286UX36</accession>
<organism evidence="1 2">
    <name type="scientific">Pyrrhoderma noxium</name>
    <dbReference type="NCBI Taxonomy" id="2282107"/>
    <lineage>
        <taxon>Eukaryota</taxon>
        <taxon>Fungi</taxon>
        <taxon>Dikarya</taxon>
        <taxon>Basidiomycota</taxon>
        <taxon>Agaricomycotina</taxon>
        <taxon>Agaricomycetes</taxon>
        <taxon>Hymenochaetales</taxon>
        <taxon>Hymenochaetaceae</taxon>
        <taxon>Pyrrhoderma</taxon>
    </lineage>
</organism>
<dbReference type="AlphaFoldDB" id="A0A286UX36"/>
<sequence length="305" mass="35401">MDTEKLQELLQECSKGINDPSMNMQFLLHVNDDIIPNIDTSSCPPLSVLVYLARQLSEPDIFLDRIPTLIEIIANIEAIRRRITEKAQGVLRIHNRSAEMKLKGDGNKSDSHKITLLSKDERQKINRILKKKVLDSMRLIYREELVFSLCRLYLLHLWTSQSVSAIGIFIRKYFPSTSVKSGDPLDDEYWRTITTTDTDKDKKNSTMVLHNISYDERVKFHEEGIYLQDFLQRARTWDEERLEYYSGLGLSEEQIFGEDEDLSYSTDFWKQFGDEASEERIKDLLAAYLKVASENSDALMEIVST</sequence>
<dbReference type="EMBL" id="NBII01000001">
    <property type="protein sequence ID" value="PAV24150.1"/>
    <property type="molecule type" value="Genomic_DNA"/>
</dbReference>
<comment type="caution">
    <text evidence="1">The sequence shown here is derived from an EMBL/GenBank/DDBJ whole genome shotgun (WGS) entry which is preliminary data.</text>
</comment>
<gene>
    <name evidence="1" type="ORF">PNOK_0121800</name>
</gene>
<keyword evidence="2" id="KW-1185">Reference proteome</keyword>
<dbReference type="InParanoid" id="A0A286UX36"/>
<reference evidence="1 2" key="1">
    <citation type="journal article" date="2017" name="Mol. Ecol.">
        <title>Comparative and population genomic landscape of Phellinus noxius: A hypervariable fungus causing root rot in trees.</title>
        <authorList>
            <person name="Chung C.L."/>
            <person name="Lee T.J."/>
            <person name="Akiba M."/>
            <person name="Lee H.H."/>
            <person name="Kuo T.H."/>
            <person name="Liu D."/>
            <person name="Ke H.M."/>
            <person name="Yokoi T."/>
            <person name="Roa M.B."/>
            <person name="Lu M.J."/>
            <person name="Chang Y.Y."/>
            <person name="Ann P.J."/>
            <person name="Tsai J.N."/>
            <person name="Chen C.Y."/>
            <person name="Tzean S.S."/>
            <person name="Ota Y."/>
            <person name="Hattori T."/>
            <person name="Sahashi N."/>
            <person name="Liou R.F."/>
            <person name="Kikuchi T."/>
            <person name="Tsai I.J."/>
        </authorList>
    </citation>
    <scope>NUCLEOTIDE SEQUENCE [LARGE SCALE GENOMIC DNA]</scope>
    <source>
        <strain evidence="1 2">FFPRI411160</strain>
    </source>
</reference>
<evidence type="ECO:0000313" key="1">
    <source>
        <dbReference type="EMBL" id="PAV24150.1"/>
    </source>
</evidence>
<name>A0A286UX36_9AGAM</name>
<proteinExistence type="predicted"/>
<protein>
    <submittedName>
        <fullName evidence="1">Uncharacterized protein</fullName>
    </submittedName>
</protein>
<dbReference type="OrthoDB" id="3244206at2759"/>
<evidence type="ECO:0000313" key="2">
    <source>
        <dbReference type="Proteomes" id="UP000217199"/>
    </source>
</evidence>